<gene>
    <name evidence="2" type="ORF">EHS13_01765</name>
</gene>
<dbReference type="InterPro" id="IPR042070">
    <property type="entry name" value="PucR_C-HTH_sf"/>
</dbReference>
<evidence type="ECO:0000259" key="1">
    <source>
        <dbReference type="Pfam" id="PF13556"/>
    </source>
</evidence>
<dbReference type="Gene3D" id="1.10.10.2840">
    <property type="entry name" value="PucR C-terminal helix-turn-helix domain"/>
    <property type="match status" value="1"/>
</dbReference>
<dbReference type="Proteomes" id="UP000426246">
    <property type="component" value="Chromosome"/>
</dbReference>
<dbReference type="KEGG" id="ppsc:EHS13_01765"/>
<name>A0A6B8RAF9_9BACL</name>
<evidence type="ECO:0000313" key="3">
    <source>
        <dbReference type="Proteomes" id="UP000426246"/>
    </source>
</evidence>
<sequence>MDWERIKRKLEPIVKTRITLSELPLKEWDKLATTQPDSEKIGKSMRIKDQLYFLLEVQADAVVVFIMEHTAFTSSEQQLIELVLDAYLLPENSKASSTISEEEKTAQLVKEWVDRQLALKIKEAILPELLAAKLSLSSTKIPLLLYGGYSDSHTVSYKELKKLLESFFEADIILIPLLDKEWLILGSESLLTASEGEEKESVEDALASICSGLYEMLANEWVGECHVTIHYPQESLDKSLLQVIVEMRDTMRLGKMFYPSETMHLPWQMRLEKLLNVLTEAEQQRYVSQVLKRTNQSPDAEMYLLLEQFFELDCNVSETAKSLYVHRNTLLYRLDKFKQETGLDVRNFNDAVLVQVALLLYKVTKRK</sequence>
<reference evidence="3" key="1">
    <citation type="submission" date="2018-11" db="EMBL/GenBank/DDBJ databases">
        <title>Complete genome sequence of Paenibacillus sp. ML311-T8.</title>
        <authorList>
            <person name="Nam Y.-D."/>
            <person name="Kang J."/>
            <person name="Chung W.-H."/>
            <person name="Park Y.S."/>
        </authorList>
    </citation>
    <scope>NUCLEOTIDE SEQUENCE [LARGE SCALE GENOMIC DNA]</scope>
    <source>
        <strain evidence="3">ML311-T8</strain>
    </source>
</reference>
<evidence type="ECO:0000313" key="2">
    <source>
        <dbReference type="EMBL" id="QGQ93721.1"/>
    </source>
</evidence>
<dbReference type="PANTHER" id="PTHR33744:SF15">
    <property type="entry name" value="CARBOHYDRATE DIACID REGULATOR"/>
    <property type="match status" value="1"/>
</dbReference>
<dbReference type="EMBL" id="CP034235">
    <property type="protein sequence ID" value="QGQ93721.1"/>
    <property type="molecule type" value="Genomic_DNA"/>
</dbReference>
<dbReference type="InterPro" id="IPR051448">
    <property type="entry name" value="CdaR-like_regulators"/>
</dbReference>
<feature type="domain" description="PucR C-terminal helix-turn-helix" evidence="1">
    <location>
        <begin position="306"/>
        <end position="359"/>
    </location>
</feature>
<keyword evidence="3" id="KW-1185">Reference proteome</keyword>
<accession>A0A6B8RAF9</accession>
<dbReference type="RefSeq" id="WP_155698717.1">
    <property type="nucleotide sequence ID" value="NZ_CP034235.1"/>
</dbReference>
<dbReference type="Pfam" id="PF13556">
    <property type="entry name" value="HTH_30"/>
    <property type="match status" value="1"/>
</dbReference>
<organism evidence="2 3">
    <name type="scientific">Paenibacillus psychroresistens</name>
    <dbReference type="NCBI Taxonomy" id="1778678"/>
    <lineage>
        <taxon>Bacteria</taxon>
        <taxon>Bacillati</taxon>
        <taxon>Bacillota</taxon>
        <taxon>Bacilli</taxon>
        <taxon>Bacillales</taxon>
        <taxon>Paenibacillaceae</taxon>
        <taxon>Paenibacillus</taxon>
    </lineage>
</organism>
<dbReference type="SUPFAM" id="SSF46689">
    <property type="entry name" value="Homeodomain-like"/>
    <property type="match status" value="1"/>
</dbReference>
<proteinExistence type="predicted"/>
<protein>
    <submittedName>
        <fullName evidence="2">PucR family transcriptional regulator</fullName>
    </submittedName>
</protein>
<dbReference type="InterPro" id="IPR009057">
    <property type="entry name" value="Homeodomain-like_sf"/>
</dbReference>
<dbReference type="AlphaFoldDB" id="A0A6B8RAF9"/>
<dbReference type="PANTHER" id="PTHR33744">
    <property type="entry name" value="CARBOHYDRATE DIACID REGULATOR"/>
    <property type="match status" value="1"/>
</dbReference>
<dbReference type="OrthoDB" id="9792148at2"/>
<dbReference type="InterPro" id="IPR025736">
    <property type="entry name" value="PucR_C-HTH_dom"/>
</dbReference>